<evidence type="ECO:0000313" key="3">
    <source>
        <dbReference type="EMBL" id="KRK89402.1"/>
    </source>
</evidence>
<dbReference type="InterPro" id="IPR006442">
    <property type="entry name" value="Antitoxin_Phd/YefM"/>
</dbReference>
<gene>
    <name evidence="3" type="ORF">FD17_GL000985</name>
</gene>
<dbReference type="Pfam" id="PF02604">
    <property type="entry name" value="PhdYeFM_antitox"/>
    <property type="match status" value="1"/>
</dbReference>
<dbReference type="InterPro" id="IPR051405">
    <property type="entry name" value="phD/YefM_antitoxin"/>
</dbReference>
<dbReference type="OrthoDB" id="2321886at2"/>
<dbReference type="InterPro" id="IPR018247">
    <property type="entry name" value="EF_Hand_1_Ca_BS"/>
</dbReference>
<dbReference type="Gene3D" id="3.40.1620.10">
    <property type="entry name" value="YefM-like domain"/>
    <property type="match status" value="1"/>
</dbReference>
<dbReference type="PROSITE" id="PS00018">
    <property type="entry name" value="EF_HAND_1"/>
    <property type="match status" value="1"/>
</dbReference>
<keyword evidence="4" id="KW-1185">Reference proteome</keyword>
<organism evidence="3 4">
    <name type="scientific">Lentilactobacillus sunkii DSM 19904</name>
    <dbReference type="NCBI Taxonomy" id="1423808"/>
    <lineage>
        <taxon>Bacteria</taxon>
        <taxon>Bacillati</taxon>
        <taxon>Bacillota</taxon>
        <taxon>Bacilli</taxon>
        <taxon>Lactobacillales</taxon>
        <taxon>Lactobacillaceae</taxon>
        <taxon>Lentilactobacillus</taxon>
    </lineage>
</organism>
<reference evidence="3 4" key="1">
    <citation type="journal article" date="2015" name="Genome Announc.">
        <title>Expanding the biotechnology potential of lactobacilli through comparative genomics of 213 strains and associated genera.</title>
        <authorList>
            <person name="Sun Z."/>
            <person name="Harris H.M."/>
            <person name="McCann A."/>
            <person name="Guo C."/>
            <person name="Argimon S."/>
            <person name="Zhang W."/>
            <person name="Yang X."/>
            <person name="Jeffery I.B."/>
            <person name="Cooney J.C."/>
            <person name="Kagawa T.F."/>
            <person name="Liu W."/>
            <person name="Song Y."/>
            <person name="Salvetti E."/>
            <person name="Wrobel A."/>
            <person name="Rasinkangas P."/>
            <person name="Parkhill J."/>
            <person name="Rea M.C."/>
            <person name="O'Sullivan O."/>
            <person name="Ritari J."/>
            <person name="Douillard F.P."/>
            <person name="Paul Ross R."/>
            <person name="Yang R."/>
            <person name="Briner A.E."/>
            <person name="Felis G.E."/>
            <person name="de Vos W.M."/>
            <person name="Barrangou R."/>
            <person name="Klaenhammer T.R."/>
            <person name="Caufield P.W."/>
            <person name="Cui Y."/>
            <person name="Zhang H."/>
            <person name="O'Toole P.W."/>
        </authorList>
    </citation>
    <scope>NUCLEOTIDE SEQUENCE [LARGE SCALE GENOMIC DNA]</scope>
    <source>
        <strain evidence="3 4">DSM 19904</strain>
    </source>
</reference>
<dbReference type="InterPro" id="IPR036165">
    <property type="entry name" value="YefM-like_sf"/>
</dbReference>
<dbReference type="RefSeq" id="WP_156653600.1">
    <property type="nucleotide sequence ID" value="NZ_AZEA01000002.1"/>
</dbReference>
<dbReference type="PATRIC" id="fig|1423808.3.peg.994"/>
<evidence type="ECO:0000256" key="2">
    <source>
        <dbReference type="RuleBase" id="RU362080"/>
    </source>
</evidence>
<accession>A0A0R1LA86</accession>
<dbReference type="AlphaFoldDB" id="A0A0R1LA86"/>
<dbReference type="EMBL" id="AZEA01000002">
    <property type="protein sequence ID" value="KRK89402.1"/>
    <property type="molecule type" value="Genomic_DNA"/>
</dbReference>
<sequence>MPTIKATTTRDIRKNFKQYADDVADYDDAVIVTRPDNKNVVMISEAEYNSWQETNYLLKTDANRKAIRESLSQLDDNNSKVLTPEDWAKMVSQHE</sequence>
<dbReference type="Gene3D" id="6.10.250.330">
    <property type="match status" value="1"/>
</dbReference>
<comment type="similarity">
    <text evidence="1 2">Belongs to the phD/YefM antitoxin family.</text>
</comment>
<dbReference type="SUPFAM" id="SSF143120">
    <property type="entry name" value="YefM-like"/>
    <property type="match status" value="1"/>
</dbReference>
<evidence type="ECO:0000313" key="4">
    <source>
        <dbReference type="Proteomes" id="UP000051581"/>
    </source>
</evidence>
<proteinExistence type="inferred from homology"/>
<dbReference type="Proteomes" id="UP000051581">
    <property type="component" value="Unassembled WGS sequence"/>
</dbReference>
<evidence type="ECO:0000256" key="1">
    <source>
        <dbReference type="ARBA" id="ARBA00009981"/>
    </source>
</evidence>
<comment type="caution">
    <text evidence="3">The sequence shown here is derived from an EMBL/GenBank/DDBJ whole genome shotgun (WGS) entry which is preliminary data.</text>
</comment>
<dbReference type="PANTHER" id="PTHR33713">
    <property type="entry name" value="ANTITOXIN YAFN-RELATED"/>
    <property type="match status" value="1"/>
</dbReference>
<name>A0A0R1LA86_9LACO</name>
<dbReference type="PANTHER" id="PTHR33713:SF6">
    <property type="entry name" value="ANTITOXIN YEFM"/>
    <property type="match status" value="1"/>
</dbReference>
<comment type="function">
    <text evidence="2">Antitoxin component of a type II toxin-antitoxin (TA) system.</text>
</comment>
<protein>
    <recommendedName>
        <fullName evidence="2">Antitoxin</fullName>
    </recommendedName>
</protein>